<keyword evidence="2" id="KW-1185">Reference proteome</keyword>
<sequence>MTNIVPLNNQSHRDLRVMALVSDERNFVAVVAGEFPHLAPHYPIFFSKDSETGAFYCGAMLGFDEGENLFVAEGRNVYRPLNLQRGPFFVAGSDIAIDLDSPKVGSGELLFDESGAPSVYLKSIMALFRDLVPGMEQTRIFIEVLLGLKLIEPIDINLSFDDGTRRSLAGLYTINQEALRDLADADVLMLFRRGYLHLIYLMISSLAQVKFLAQRKNTALRAGLGLPR</sequence>
<dbReference type="AlphaFoldDB" id="A0A846MXQ0"/>
<evidence type="ECO:0008006" key="3">
    <source>
        <dbReference type="Google" id="ProtNLM"/>
    </source>
</evidence>
<gene>
    <name evidence="1" type="ORF">FHS83_001108</name>
</gene>
<proteinExistence type="predicted"/>
<organism evidence="1 2">
    <name type="scientific">Rhizomicrobium palustre</name>
    <dbReference type="NCBI Taxonomy" id="189966"/>
    <lineage>
        <taxon>Bacteria</taxon>
        <taxon>Pseudomonadati</taxon>
        <taxon>Pseudomonadota</taxon>
        <taxon>Alphaproteobacteria</taxon>
        <taxon>Micropepsales</taxon>
        <taxon>Micropepsaceae</taxon>
        <taxon>Rhizomicrobium</taxon>
    </lineage>
</organism>
<dbReference type="Proteomes" id="UP000570514">
    <property type="component" value="Unassembled WGS sequence"/>
</dbReference>
<reference evidence="1 2" key="1">
    <citation type="submission" date="2020-03" db="EMBL/GenBank/DDBJ databases">
        <title>Genomic Encyclopedia of Type Strains, Phase IV (KMG-IV): sequencing the most valuable type-strain genomes for metagenomic binning, comparative biology and taxonomic classification.</title>
        <authorList>
            <person name="Goeker M."/>
        </authorList>
    </citation>
    <scope>NUCLEOTIDE SEQUENCE [LARGE SCALE GENOMIC DNA]</scope>
    <source>
        <strain evidence="1 2">DSM 19867</strain>
    </source>
</reference>
<protein>
    <recommendedName>
        <fullName evidence="3">SapC family protein</fullName>
    </recommendedName>
</protein>
<dbReference type="EMBL" id="JAASRM010000001">
    <property type="protein sequence ID" value="NIK87790.1"/>
    <property type="molecule type" value="Genomic_DNA"/>
</dbReference>
<name>A0A846MXQ0_9PROT</name>
<evidence type="ECO:0000313" key="1">
    <source>
        <dbReference type="EMBL" id="NIK87790.1"/>
    </source>
</evidence>
<dbReference type="InterPro" id="IPR010836">
    <property type="entry name" value="SapC"/>
</dbReference>
<accession>A0A846MXQ0</accession>
<dbReference type="RefSeq" id="WP_167081693.1">
    <property type="nucleotide sequence ID" value="NZ_BAAADC010000001.1"/>
</dbReference>
<evidence type="ECO:0000313" key="2">
    <source>
        <dbReference type="Proteomes" id="UP000570514"/>
    </source>
</evidence>
<dbReference type="Pfam" id="PF07277">
    <property type="entry name" value="SapC"/>
    <property type="match status" value="1"/>
</dbReference>
<comment type="caution">
    <text evidence="1">The sequence shown here is derived from an EMBL/GenBank/DDBJ whole genome shotgun (WGS) entry which is preliminary data.</text>
</comment>